<dbReference type="RefSeq" id="WP_116033833.1">
    <property type="nucleotide sequence ID" value="NZ_JBHLVV010000052.1"/>
</dbReference>
<dbReference type="Proteomes" id="UP000256326">
    <property type="component" value="Unassembled WGS sequence"/>
</dbReference>
<proteinExistence type="predicted"/>
<name>A0A3D9D044_9FLAO</name>
<sequence length="104" mass="11526">MIRGKIEIEVLKSDSGKIRIICGGCNSLVPDTAFGLMANLEVELLMSLGILDKMNFKVGDRVVTEDKISGIITKSSPNEIDVEVKMDDDGKCCLINRKYLNYEN</sequence>
<accession>A0A3D9D044</accession>
<keyword evidence="2" id="KW-1185">Reference proteome</keyword>
<dbReference type="AlphaFoldDB" id="A0A3D9D044"/>
<dbReference type="EMBL" id="QNUG01000010">
    <property type="protein sequence ID" value="REC71355.1"/>
    <property type="molecule type" value="Genomic_DNA"/>
</dbReference>
<protein>
    <submittedName>
        <fullName evidence="1">Uncharacterized protein</fullName>
    </submittedName>
</protein>
<reference evidence="1 2" key="1">
    <citation type="journal article" date="2006" name="Int. J. Syst. Evol. Microbiol.">
        <title>Chryseobacterium hispanicum sp. nov., isolated from the drinking water distribution system of Sevilla, Spain.</title>
        <authorList>
            <person name="Gallego V."/>
            <person name="Garcia M.T."/>
            <person name="Ventosa A."/>
        </authorList>
    </citation>
    <scope>NUCLEOTIDE SEQUENCE [LARGE SCALE GENOMIC DNA]</scope>
    <source>
        <strain evidence="1 2">KCTC 22104</strain>
    </source>
</reference>
<evidence type="ECO:0000313" key="1">
    <source>
        <dbReference type="EMBL" id="REC71355.1"/>
    </source>
</evidence>
<gene>
    <name evidence="1" type="ORF">DRF58_05940</name>
</gene>
<organism evidence="1 2">
    <name type="scientific">Epilithonimonas hispanica</name>
    <dbReference type="NCBI Taxonomy" id="358687"/>
    <lineage>
        <taxon>Bacteria</taxon>
        <taxon>Pseudomonadati</taxon>
        <taxon>Bacteroidota</taxon>
        <taxon>Flavobacteriia</taxon>
        <taxon>Flavobacteriales</taxon>
        <taxon>Weeksellaceae</taxon>
        <taxon>Chryseobacterium group</taxon>
        <taxon>Epilithonimonas</taxon>
    </lineage>
</organism>
<comment type="caution">
    <text evidence="1">The sequence shown here is derived from an EMBL/GenBank/DDBJ whole genome shotgun (WGS) entry which is preliminary data.</text>
</comment>
<evidence type="ECO:0000313" key="2">
    <source>
        <dbReference type="Proteomes" id="UP000256326"/>
    </source>
</evidence>